<dbReference type="AlphaFoldDB" id="A0A8H8P6Y5"/>
<dbReference type="InterPro" id="IPR006073">
    <property type="entry name" value="GTP-bd"/>
</dbReference>
<evidence type="ECO:0000256" key="13">
    <source>
        <dbReference type="ARBA" id="ARBA00023136"/>
    </source>
</evidence>
<evidence type="ECO:0000256" key="14">
    <source>
        <dbReference type="ARBA" id="ARBA00024013"/>
    </source>
</evidence>
<keyword evidence="10" id="KW-0460">Magnesium</keyword>
<organism evidence="17 18">
    <name type="scientific">Rhizoctonia solani</name>
    <dbReference type="NCBI Taxonomy" id="456999"/>
    <lineage>
        <taxon>Eukaryota</taxon>
        <taxon>Fungi</taxon>
        <taxon>Dikarya</taxon>
        <taxon>Basidiomycota</taxon>
        <taxon>Agaricomycotina</taxon>
        <taxon>Agaricomycetes</taxon>
        <taxon>Cantharellales</taxon>
        <taxon>Ceratobasidiaceae</taxon>
        <taxon>Rhizoctonia</taxon>
    </lineage>
</organism>
<dbReference type="GO" id="GO:0016787">
    <property type="term" value="F:hydrolase activity"/>
    <property type="evidence" value="ECO:0007669"/>
    <property type="project" value="UniProtKB-KW"/>
</dbReference>
<evidence type="ECO:0000256" key="10">
    <source>
        <dbReference type="ARBA" id="ARBA00022842"/>
    </source>
</evidence>
<dbReference type="GO" id="GO:0046872">
    <property type="term" value="F:metal ion binding"/>
    <property type="evidence" value="ECO:0007669"/>
    <property type="project" value="UniProtKB-KW"/>
</dbReference>
<dbReference type="SUPFAM" id="SSF52540">
    <property type="entry name" value="P-loop containing nucleoside triphosphate hydrolases"/>
    <property type="match status" value="1"/>
</dbReference>
<dbReference type="PANTHER" id="PTHR10903">
    <property type="entry name" value="GTPASE, IMAP FAMILY MEMBER-RELATED"/>
    <property type="match status" value="1"/>
</dbReference>
<evidence type="ECO:0000313" key="17">
    <source>
        <dbReference type="EMBL" id="QRW24677.1"/>
    </source>
</evidence>
<dbReference type="KEGG" id="rsx:RhiXN_11589"/>
<evidence type="ECO:0000256" key="5">
    <source>
        <dbReference type="ARBA" id="ARBA00022640"/>
    </source>
</evidence>
<reference evidence="17" key="1">
    <citation type="submission" date="2020-05" db="EMBL/GenBank/DDBJ databases">
        <title>Evolutionary and genomic comparisons of hybrid uninucleate and nonhybrid Rhizoctonia fungi.</title>
        <authorList>
            <person name="Li C."/>
            <person name="Chen X."/>
        </authorList>
    </citation>
    <scope>NUCLEOTIDE SEQUENCE</scope>
    <source>
        <strain evidence="17">AG-1 IA</strain>
    </source>
</reference>
<dbReference type="InterPro" id="IPR027417">
    <property type="entry name" value="P-loop_NTPase"/>
</dbReference>
<keyword evidence="9" id="KW-1002">Plastid outer membrane</keyword>
<evidence type="ECO:0000256" key="3">
    <source>
        <dbReference type="ARBA" id="ARBA00022448"/>
    </source>
</evidence>
<name>A0A8H8P6Y5_9AGAM</name>
<dbReference type="InterPro" id="IPR045058">
    <property type="entry name" value="GIMA/IAN/Toc"/>
</dbReference>
<keyword evidence="6 15" id="KW-0812">Transmembrane</keyword>
<protein>
    <submittedName>
        <fullName evidence="17">50S ribosome-binding GTPase</fullName>
    </submittedName>
</protein>
<keyword evidence="3" id="KW-0813">Transport</keyword>
<evidence type="ECO:0000259" key="16">
    <source>
        <dbReference type="Pfam" id="PF01926"/>
    </source>
</evidence>
<comment type="cofactor">
    <cofactor evidence="1">
        <name>Mg(2+)</name>
        <dbReference type="ChEBI" id="CHEBI:18420"/>
    </cofactor>
</comment>
<dbReference type="GO" id="GO:0015031">
    <property type="term" value="P:protein transport"/>
    <property type="evidence" value="ECO:0007669"/>
    <property type="project" value="UniProtKB-KW"/>
</dbReference>
<evidence type="ECO:0000256" key="6">
    <source>
        <dbReference type="ARBA" id="ARBA00022692"/>
    </source>
</evidence>
<evidence type="ECO:0000256" key="11">
    <source>
        <dbReference type="ARBA" id="ARBA00022927"/>
    </source>
</evidence>
<evidence type="ECO:0000256" key="7">
    <source>
        <dbReference type="ARBA" id="ARBA00022723"/>
    </source>
</evidence>
<keyword evidence="12 15" id="KW-1133">Transmembrane helix</keyword>
<evidence type="ECO:0000256" key="1">
    <source>
        <dbReference type="ARBA" id="ARBA00001946"/>
    </source>
</evidence>
<dbReference type="EMBL" id="CP059669">
    <property type="protein sequence ID" value="QRW24677.1"/>
    <property type="molecule type" value="Genomic_DNA"/>
</dbReference>
<evidence type="ECO:0000256" key="12">
    <source>
        <dbReference type="ARBA" id="ARBA00022989"/>
    </source>
</evidence>
<keyword evidence="5" id="KW-0934">Plastid</keyword>
<dbReference type="CDD" id="cd00882">
    <property type="entry name" value="Ras_like_GTPase"/>
    <property type="match status" value="1"/>
</dbReference>
<accession>A0A8H8P6Y5</accession>
<evidence type="ECO:0000256" key="9">
    <source>
        <dbReference type="ARBA" id="ARBA00022805"/>
    </source>
</evidence>
<feature type="domain" description="G" evidence="16">
    <location>
        <begin position="23"/>
        <end position="88"/>
    </location>
</feature>
<keyword evidence="8" id="KW-0378">Hydrolase</keyword>
<sequence>MASPPPYTSSQKENGDKAEPLNVLVFGPTGAGKSTIINLLTDNSANLAIGEGLKSCTERMSRATLPRIHKGRKFTFFDTPGFDDTKMAPAQQLLKLAHGLDKLNTEHSRKPHIHGVIYVHRITDNRMKGSAVDAIRVFEKLIGEDMFDHVVILTNMWDNPPDEAHKRYEDELAKEEEFFGKLINAGANAGGRYRIVKGSTAEQAQSALLDVFVKRPSKIAQIQTEMQKHGVKLGSTSAGRAVRNTVSSMRKDLEDELKDLREYYSEFPSKDPIEQDRMNQAIQDLETKLAALFIQEKLLELSKSWMIWVIWTAATTGAAMAEVVGMISISACSGACVVGAAAPAIGALTVAGATLVYGGIKSFSKWIWNA</sequence>
<comment type="subcellular location">
    <subcellularLocation>
        <location evidence="2">Membrane</location>
        <topology evidence="2">Single-pass membrane protein</topology>
    </subcellularLocation>
    <subcellularLocation>
        <location evidence="14">Plastid</location>
        <location evidence="14">Chloroplast outer membrane</location>
    </subcellularLocation>
</comment>
<keyword evidence="7" id="KW-0479">Metal-binding</keyword>
<evidence type="ECO:0000313" key="18">
    <source>
        <dbReference type="Proteomes" id="UP000650533"/>
    </source>
</evidence>
<dbReference type="Gene3D" id="3.40.50.300">
    <property type="entry name" value="P-loop containing nucleotide triphosphate hydrolases"/>
    <property type="match status" value="1"/>
</dbReference>
<gene>
    <name evidence="17" type="ORF">RhiXN_11589</name>
</gene>
<dbReference type="PANTHER" id="PTHR10903:SF135">
    <property type="entry name" value="TRANSLOCASE OF CHLOROPLAST 120, CHLOROPLASTIC-RELATED"/>
    <property type="match status" value="1"/>
</dbReference>
<keyword evidence="11" id="KW-0653">Protein transport</keyword>
<evidence type="ECO:0000256" key="2">
    <source>
        <dbReference type="ARBA" id="ARBA00004167"/>
    </source>
</evidence>
<dbReference type="GO" id="GO:0016020">
    <property type="term" value="C:membrane"/>
    <property type="evidence" value="ECO:0007669"/>
    <property type="project" value="UniProtKB-SubCell"/>
</dbReference>
<keyword evidence="13 15" id="KW-0472">Membrane</keyword>
<dbReference type="Pfam" id="PF01926">
    <property type="entry name" value="MMR_HSR1"/>
    <property type="match status" value="1"/>
</dbReference>
<dbReference type="GeneID" id="67033867"/>
<dbReference type="RefSeq" id="XP_043184914.1">
    <property type="nucleotide sequence ID" value="XM_043331404.1"/>
</dbReference>
<evidence type="ECO:0000256" key="8">
    <source>
        <dbReference type="ARBA" id="ARBA00022801"/>
    </source>
</evidence>
<dbReference type="Proteomes" id="UP000650533">
    <property type="component" value="Chromosome 12"/>
</dbReference>
<proteinExistence type="predicted"/>
<keyword evidence="4" id="KW-0150">Chloroplast</keyword>
<evidence type="ECO:0000256" key="4">
    <source>
        <dbReference type="ARBA" id="ARBA00022528"/>
    </source>
</evidence>
<dbReference type="GO" id="GO:0005525">
    <property type="term" value="F:GTP binding"/>
    <property type="evidence" value="ECO:0007669"/>
    <property type="project" value="InterPro"/>
</dbReference>
<evidence type="ECO:0000256" key="15">
    <source>
        <dbReference type="SAM" id="Phobius"/>
    </source>
</evidence>
<feature type="transmembrane region" description="Helical" evidence="15">
    <location>
        <begin position="336"/>
        <end position="360"/>
    </location>
</feature>
<feature type="transmembrane region" description="Helical" evidence="15">
    <location>
        <begin position="305"/>
        <end position="324"/>
    </location>
</feature>